<feature type="domain" description="DBF4-type" evidence="6">
    <location>
        <begin position="551"/>
        <end position="600"/>
    </location>
</feature>
<dbReference type="GO" id="GO:1901987">
    <property type="term" value="P:regulation of cell cycle phase transition"/>
    <property type="evidence" value="ECO:0007669"/>
    <property type="project" value="TreeGrafter"/>
</dbReference>
<evidence type="ECO:0000313" key="8">
    <source>
        <dbReference type="Proteomes" id="UP000799291"/>
    </source>
</evidence>
<feature type="region of interest" description="Disordered" evidence="5">
    <location>
        <begin position="1"/>
        <end position="46"/>
    </location>
</feature>
<reference evidence="7" key="1">
    <citation type="journal article" date="2020" name="Stud. Mycol.">
        <title>101 Dothideomycetes genomes: a test case for predicting lifestyles and emergence of pathogens.</title>
        <authorList>
            <person name="Haridas S."/>
            <person name="Albert R."/>
            <person name="Binder M."/>
            <person name="Bloem J."/>
            <person name="Labutti K."/>
            <person name="Salamov A."/>
            <person name="Andreopoulos B."/>
            <person name="Baker S."/>
            <person name="Barry K."/>
            <person name="Bills G."/>
            <person name="Bluhm B."/>
            <person name="Cannon C."/>
            <person name="Castanera R."/>
            <person name="Culley D."/>
            <person name="Daum C."/>
            <person name="Ezra D."/>
            <person name="Gonzalez J."/>
            <person name="Henrissat B."/>
            <person name="Kuo A."/>
            <person name="Liang C."/>
            <person name="Lipzen A."/>
            <person name="Lutzoni F."/>
            <person name="Magnuson J."/>
            <person name="Mondo S."/>
            <person name="Nolan M."/>
            <person name="Ohm R."/>
            <person name="Pangilinan J."/>
            <person name="Park H.-J."/>
            <person name="Ramirez L."/>
            <person name="Alfaro M."/>
            <person name="Sun H."/>
            <person name="Tritt A."/>
            <person name="Yoshinaga Y."/>
            <person name="Zwiers L.-H."/>
            <person name="Turgeon B."/>
            <person name="Goodwin S."/>
            <person name="Spatafora J."/>
            <person name="Crous P."/>
            <person name="Grigoriev I."/>
        </authorList>
    </citation>
    <scope>NUCLEOTIDE SEQUENCE</scope>
    <source>
        <strain evidence="7">CBS 122367</strain>
    </source>
</reference>
<evidence type="ECO:0000256" key="1">
    <source>
        <dbReference type="ARBA" id="ARBA00022723"/>
    </source>
</evidence>
<sequence length="600" mass="67313">MASRRVPLANLQNVTNSPLRATAVGGKRQRSHASEQRDLLYGQPPAKKPMIEVDDAESRRSGLVRRSGAPTTAFQRKLEAVLEEKKPAPKPVDRTQRTANEELTRIRQWQKHYSGEFPKYVFYFDSMPDDVKYRIGKQVYTLGSREAKFFSREVTHVVTGRLIPADINSGSSSTAKGTVAPAQLQLKDSKRSVFDTALQKNNNNGDILYKAKELGMKLWDVEKLQRMLDAMFNTATGEEVPRQGTRHAAAATQPRGRQADLQKLLENEKLNDRDYSVASQDLIPLRGYYVYVHDMDEATRPVMVREYSKVTKKEDGKWPQFRISGSGKCPFVEDREHIRRQQQAEQEAERSRKASAAAPRTRATTAMEEKRALGENNNLARRPSAPAPSMKAEGSKPLEAPNMIPAKRANTDGMPPMFGSAQASLRAMPRFIGGEPIASGLQQSNITSAIRSQMISSTSAAPGARAGQSKEVNQLKRKVLEKSVPSANTNSGQSSVMNDMRAALNGDFAQPTRAAKRKAQETLGYIREDTIEDERQVRKAAAIRRRRTAEKELKPGYCENCREKFNDFDEHVLSRKHRKFAVTSDNWLELDQLLAQLSRE</sequence>
<organism evidence="7 8">
    <name type="scientific">Lentithecium fluviatile CBS 122367</name>
    <dbReference type="NCBI Taxonomy" id="1168545"/>
    <lineage>
        <taxon>Eukaryota</taxon>
        <taxon>Fungi</taxon>
        <taxon>Dikarya</taxon>
        <taxon>Ascomycota</taxon>
        <taxon>Pezizomycotina</taxon>
        <taxon>Dothideomycetes</taxon>
        <taxon>Pleosporomycetidae</taxon>
        <taxon>Pleosporales</taxon>
        <taxon>Massarineae</taxon>
        <taxon>Lentitheciaceae</taxon>
        <taxon>Lentithecium</taxon>
    </lineage>
</organism>
<keyword evidence="2 4" id="KW-0863">Zinc-finger</keyword>
<evidence type="ECO:0000259" key="6">
    <source>
        <dbReference type="PROSITE" id="PS51265"/>
    </source>
</evidence>
<feature type="region of interest" description="Disordered" evidence="5">
    <location>
        <begin position="332"/>
        <end position="415"/>
    </location>
</feature>
<dbReference type="GO" id="GO:0031431">
    <property type="term" value="C:Dbf4-dependent protein kinase complex"/>
    <property type="evidence" value="ECO:0007669"/>
    <property type="project" value="TreeGrafter"/>
</dbReference>
<keyword evidence="1" id="KW-0479">Metal-binding</keyword>
<dbReference type="SMART" id="SM00586">
    <property type="entry name" value="ZnF_DBF"/>
    <property type="match status" value="1"/>
</dbReference>
<dbReference type="Gene3D" id="3.40.50.10190">
    <property type="entry name" value="BRCT domain"/>
    <property type="match status" value="1"/>
</dbReference>
<dbReference type="Proteomes" id="UP000799291">
    <property type="component" value="Unassembled WGS sequence"/>
</dbReference>
<dbReference type="Pfam" id="PF08630">
    <property type="entry name" value="Dfp1_Him1_M"/>
    <property type="match status" value="1"/>
</dbReference>
<keyword evidence="3" id="KW-0862">Zinc</keyword>
<dbReference type="InterPro" id="IPR051590">
    <property type="entry name" value="Replication_Regulatory_Kinase"/>
</dbReference>
<dbReference type="Pfam" id="PF22437">
    <property type="entry name" value="DBF4_BRCT"/>
    <property type="match status" value="1"/>
</dbReference>
<evidence type="ECO:0000256" key="4">
    <source>
        <dbReference type="PROSITE-ProRule" id="PRU00600"/>
    </source>
</evidence>
<dbReference type="AlphaFoldDB" id="A0A6G1JHH9"/>
<protein>
    <recommendedName>
        <fullName evidence="6">DBF4-type domain-containing protein</fullName>
    </recommendedName>
</protein>
<dbReference type="EMBL" id="MU005571">
    <property type="protein sequence ID" value="KAF2690004.1"/>
    <property type="molecule type" value="Genomic_DNA"/>
</dbReference>
<dbReference type="FunFam" id="6.10.250.3410:FF:000001">
    <property type="entry name" value="Protein DBF4 homolog A"/>
    <property type="match status" value="1"/>
</dbReference>
<dbReference type="PROSITE" id="PS51265">
    <property type="entry name" value="ZF_DBF4"/>
    <property type="match status" value="1"/>
</dbReference>
<evidence type="ECO:0000256" key="2">
    <source>
        <dbReference type="ARBA" id="ARBA00022771"/>
    </source>
</evidence>
<dbReference type="PANTHER" id="PTHR15375:SF26">
    <property type="entry name" value="PROTEIN CHIFFON"/>
    <property type="match status" value="1"/>
</dbReference>
<name>A0A6G1JHH9_9PLEO</name>
<dbReference type="GO" id="GO:0003676">
    <property type="term" value="F:nucleic acid binding"/>
    <property type="evidence" value="ECO:0007669"/>
    <property type="project" value="InterPro"/>
</dbReference>
<feature type="compositionally biased region" description="Low complexity" evidence="5">
    <location>
        <begin position="354"/>
        <end position="366"/>
    </location>
</feature>
<dbReference type="InterPro" id="IPR055116">
    <property type="entry name" value="DBF4_BRCT"/>
</dbReference>
<keyword evidence="8" id="KW-1185">Reference proteome</keyword>
<dbReference type="InterPro" id="IPR006572">
    <property type="entry name" value="Znf_DBF"/>
</dbReference>
<evidence type="ECO:0000256" key="3">
    <source>
        <dbReference type="ARBA" id="ARBA00022833"/>
    </source>
</evidence>
<dbReference type="InterPro" id="IPR036420">
    <property type="entry name" value="BRCT_dom_sf"/>
</dbReference>
<dbReference type="GO" id="GO:0008270">
    <property type="term" value="F:zinc ion binding"/>
    <property type="evidence" value="ECO:0007669"/>
    <property type="project" value="UniProtKB-KW"/>
</dbReference>
<dbReference type="InterPro" id="IPR038545">
    <property type="entry name" value="Znf_DBF_sf"/>
</dbReference>
<dbReference type="Gene3D" id="6.10.250.3410">
    <property type="entry name" value="DBF zinc finger"/>
    <property type="match status" value="1"/>
</dbReference>
<dbReference type="Pfam" id="PF07535">
    <property type="entry name" value="zf-DBF"/>
    <property type="match status" value="1"/>
</dbReference>
<proteinExistence type="predicted"/>
<dbReference type="OrthoDB" id="21380at2759"/>
<dbReference type="GO" id="GO:0010571">
    <property type="term" value="P:positive regulation of nuclear cell cycle DNA replication"/>
    <property type="evidence" value="ECO:0007669"/>
    <property type="project" value="TreeGrafter"/>
</dbReference>
<dbReference type="GO" id="GO:0043539">
    <property type="term" value="F:protein serine/threonine kinase activator activity"/>
    <property type="evidence" value="ECO:0007669"/>
    <property type="project" value="TreeGrafter"/>
</dbReference>
<accession>A0A6G1JHH9</accession>
<evidence type="ECO:0000256" key="5">
    <source>
        <dbReference type="SAM" id="MobiDB-lite"/>
    </source>
</evidence>
<dbReference type="InterPro" id="IPR013939">
    <property type="entry name" value="Regulatory_Dfp1/Him1"/>
</dbReference>
<gene>
    <name evidence="7" type="ORF">K458DRAFT_289477</name>
</gene>
<dbReference type="PANTHER" id="PTHR15375">
    <property type="entry name" value="ACTIVATOR OF S-PHASE KINASE-RELATED"/>
    <property type="match status" value="1"/>
</dbReference>
<evidence type="ECO:0000313" key="7">
    <source>
        <dbReference type="EMBL" id="KAF2690004.1"/>
    </source>
</evidence>
<feature type="compositionally biased region" description="Polar residues" evidence="5">
    <location>
        <begin position="10"/>
        <end position="19"/>
    </location>
</feature>